<organism evidence="2 3">
    <name type="scientific">Paraburkholderia terricola</name>
    <dbReference type="NCBI Taxonomy" id="169427"/>
    <lineage>
        <taxon>Bacteria</taxon>
        <taxon>Pseudomonadati</taxon>
        <taxon>Pseudomonadota</taxon>
        <taxon>Betaproteobacteria</taxon>
        <taxon>Burkholderiales</taxon>
        <taxon>Burkholderiaceae</taxon>
        <taxon>Paraburkholderia</taxon>
    </lineage>
</organism>
<dbReference type="SUPFAM" id="SSF54637">
    <property type="entry name" value="Thioesterase/thiol ester dehydrase-isomerase"/>
    <property type="match status" value="1"/>
</dbReference>
<dbReference type="PANTHER" id="PTHR30272">
    <property type="entry name" value="3-HYDROXYACYL-[ACYL-CARRIER-PROTEIN] DEHYDRATASE"/>
    <property type="match status" value="1"/>
</dbReference>
<sequence length="143" mass="15414">MPEITQTPLTPTQIMKRLPHRHPFLMIDKVTRYGDGEAVAVKSVTMNEWFFAGHFPNDPVMPGVLIGEAMAQTSAFVHHGGADPVGSARLVNIDLQLKAPVLPGEQLVLTARCIKRFGQVMKISAIAQVSDVTVATAELTVAG</sequence>
<dbReference type="Gene3D" id="3.10.129.10">
    <property type="entry name" value="Hotdog Thioesterase"/>
    <property type="match status" value="1"/>
</dbReference>
<dbReference type="PANTHER" id="PTHR30272:SF1">
    <property type="entry name" value="3-HYDROXYACYL-[ACYL-CARRIER-PROTEIN] DEHYDRATASE"/>
    <property type="match status" value="1"/>
</dbReference>
<keyword evidence="3" id="KW-1185">Reference proteome</keyword>
<comment type="caution">
    <text evidence="2">The sequence shown here is derived from an EMBL/GenBank/DDBJ whole genome shotgun (WGS) entry which is preliminary data.</text>
</comment>
<dbReference type="InterPro" id="IPR029069">
    <property type="entry name" value="HotDog_dom_sf"/>
</dbReference>
<dbReference type="NCBIfam" id="NF000582">
    <property type="entry name" value="PRK00006.1"/>
    <property type="match status" value="1"/>
</dbReference>
<evidence type="ECO:0000313" key="2">
    <source>
        <dbReference type="EMBL" id="MDR6412832.1"/>
    </source>
</evidence>
<dbReference type="InterPro" id="IPR013114">
    <property type="entry name" value="FabA_FabZ"/>
</dbReference>
<protein>
    <submittedName>
        <fullName evidence="2">3-hydroxyacyl-[acyl-carrier-protein] dehydratase</fullName>
        <ecNumber evidence="2">4.2.1.59</ecNumber>
    </submittedName>
</protein>
<keyword evidence="1 2" id="KW-0456">Lyase</keyword>
<dbReference type="Proteomes" id="UP001264340">
    <property type="component" value="Unassembled WGS sequence"/>
</dbReference>
<dbReference type="EC" id="4.2.1.59" evidence="2"/>
<evidence type="ECO:0000313" key="3">
    <source>
        <dbReference type="Proteomes" id="UP001264340"/>
    </source>
</evidence>
<dbReference type="CDD" id="cd01288">
    <property type="entry name" value="FabZ"/>
    <property type="match status" value="1"/>
</dbReference>
<dbReference type="Pfam" id="PF07977">
    <property type="entry name" value="FabA"/>
    <property type="match status" value="1"/>
</dbReference>
<name>A0ABU1M1N0_9BURK</name>
<dbReference type="EMBL" id="JAVDRP010000025">
    <property type="protein sequence ID" value="MDR6412832.1"/>
    <property type="molecule type" value="Genomic_DNA"/>
</dbReference>
<reference evidence="2 3" key="1">
    <citation type="submission" date="2023-07" db="EMBL/GenBank/DDBJ databases">
        <title>Sorghum-associated microbial communities from plants grown in Nebraska, USA.</title>
        <authorList>
            <person name="Schachtman D."/>
        </authorList>
    </citation>
    <scope>NUCLEOTIDE SEQUENCE [LARGE SCALE GENOMIC DNA]</scope>
    <source>
        <strain evidence="2 3">DS1316</strain>
    </source>
</reference>
<dbReference type="RefSeq" id="WP_310127142.1">
    <property type="nucleotide sequence ID" value="NZ_JAVDQV010000021.1"/>
</dbReference>
<dbReference type="GO" id="GO:0019171">
    <property type="term" value="F:(3R)-hydroxyacyl-[acyl-carrier-protein] dehydratase activity"/>
    <property type="evidence" value="ECO:0007669"/>
    <property type="project" value="UniProtKB-EC"/>
</dbReference>
<evidence type="ECO:0000256" key="1">
    <source>
        <dbReference type="ARBA" id="ARBA00023239"/>
    </source>
</evidence>
<proteinExistence type="predicted"/>
<accession>A0ABU1M1N0</accession>
<gene>
    <name evidence="2" type="ORF">J2804_006268</name>
</gene>